<proteinExistence type="predicted"/>
<dbReference type="Proteomes" id="UP000735302">
    <property type="component" value="Unassembled WGS sequence"/>
</dbReference>
<dbReference type="EMBL" id="BLXT01002298">
    <property type="protein sequence ID" value="GFN92762.1"/>
    <property type="molecule type" value="Genomic_DNA"/>
</dbReference>
<sequence length="96" mass="10669">MSAGIEESSSRSECLQVLKKVLATQNVCRYQRKFWPLKMSTGVKEASGHSKCNVEESSGHSNYLQVSKKVLAIIISEGVKKFIFSEVLIVHHAFIG</sequence>
<gene>
    <name evidence="1" type="ORF">PoB_001926800</name>
</gene>
<evidence type="ECO:0000313" key="1">
    <source>
        <dbReference type="EMBL" id="GFN92762.1"/>
    </source>
</evidence>
<name>A0AAV3ZDF8_9GAST</name>
<organism evidence="1 2">
    <name type="scientific">Plakobranchus ocellatus</name>
    <dbReference type="NCBI Taxonomy" id="259542"/>
    <lineage>
        <taxon>Eukaryota</taxon>
        <taxon>Metazoa</taxon>
        <taxon>Spiralia</taxon>
        <taxon>Lophotrochozoa</taxon>
        <taxon>Mollusca</taxon>
        <taxon>Gastropoda</taxon>
        <taxon>Heterobranchia</taxon>
        <taxon>Euthyneura</taxon>
        <taxon>Panpulmonata</taxon>
        <taxon>Sacoglossa</taxon>
        <taxon>Placobranchoidea</taxon>
        <taxon>Plakobranchidae</taxon>
        <taxon>Plakobranchus</taxon>
    </lineage>
</organism>
<comment type="caution">
    <text evidence="1">The sequence shown here is derived from an EMBL/GenBank/DDBJ whole genome shotgun (WGS) entry which is preliminary data.</text>
</comment>
<reference evidence="1 2" key="1">
    <citation type="journal article" date="2021" name="Elife">
        <title>Chloroplast acquisition without the gene transfer in kleptoplastic sea slugs, Plakobranchus ocellatus.</title>
        <authorList>
            <person name="Maeda T."/>
            <person name="Takahashi S."/>
            <person name="Yoshida T."/>
            <person name="Shimamura S."/>
            <person name="Takaki Y."/>
            <person name="Nagai Y."/>
            <person name="Toyoda A."/>
            <person name="Suzuki Y."/>
            <person name="Arimoto A."/>
            <person name="Ishii H."/>
            <person name="Satoh N."/>
            <person name="Nishiyama T."/>
            <person name="Hasebe M."/>
            <person name="Maruyama T."/>
            <person name="Minagawa J."/>
            <person name="Obokata J."/>
            <person name="Shigenobu S."/>
        </authorList>
    </citation>
    <scope>NUCLEOTIDE SEQUENCE [LARGE SCALE GENOMIC DNA]</scope>
</reference>
<accession>A0AAV3ZDF8</accession>
<keyword evidence="2" id="KW-1185">Reference proteome</keyword>
<dbReference type="AlphaFoldDB" id="A0AAV3ZDF8"/>
<evidence type="ECO:0000313" key="2">
    <source>
        <dbReference type="Proteomes" id="UP000735302"/>
    </source>
</evidence>
<protein>
    <submittedName>
        <fullName evidence="1">Uncharacterized protein</fullName>
    </submittedName>
</protein>